<dbReference type="InterPro" id="IPR039697">
    <property type="entry name" value="Alcohol_dehydrogenase_Fe"/>
</dbReference>
<accession>A0A133UA40</accession>
<dbReference type="CDD" id="cd08551">
    <property type="entry name" value="Fe-ADH"/>
    <property type="match status" value="1"/>
</dbReference>
<protein>
    <submittedName>
        <fullName evidence="5">Uncharacterized protein</fullName>
    </submittedName>
</protein>
<comment type="caution">
    <text evidence="5">The sequence shown here is derived from an EMBL/GenBank/DDBJ whole genome shotgun (WGS) entry which is preliminary data.</text>
</comment>
<dbReference type="EMBL" id="LHXJ01000022">
    <property type="protein sequence ID" value="KXA91072.1"/>
    <property type="molecule type" value="Genomic_DNA"/>
</dbReference>
<evidence type="ECO:0000259" key="4">
    <source>
        <dbReference type="Pfam" id="PF25137"/>
    </source>
</evidence>
<evidence type="ECO:0000259" key="3">
    <source>
        <dbReference type="Pfam" id="PF00465"/>
    </source>
</evidence>
<feature type="domain" description="Alcohol dehydrogenase iron-type/glycerol dehydrogenase GldA" evidence="3">
    <location>
        <begin position="19"/>
        <end position="204"/>
    </location>
</feature>
<proteinExistence type="inferred from homology"/>
<name>A0A133UA40_9EURY</name>
<dbReference type="InterPro" id="IPR001670">
    <property type="entry name" value="ADH_Fe/GldA"/>
</dbReference>
<gene>
    <name evidence="5" type="ORF">AKJ57_02500</name>
</gene>
<organism evidence="5 6">
    <name type="scientific">candidate division MSBL1 archaeon SCGC-AAA259A05</name>
    <dbReference type="NCBI Taxonomy" id="1698259"/>
    <lineage>
        <taxon>Archaea</taxon>
        <taxon>Methanobacteriati</taxon>
        <taxon>Methanobacteriota</taxon>
        <taxon>candidate division MSBL1</taxon>
    </lineage>
</organism>
<dbReference type="Gene3D" id="3.40.50.1970">
    <property type="match status" value="1"/>
</dbReference>
<keyword evidence="6" id="KW-1185">Reference proteome</keyword>
<dbReference type="PANTHER" id="PTHR11496">
    <property type="entry name" value="ALCOHOL DEHYDROGENASE"/>
    <property type="match status" value="1"/>
</dbReference>
<dbReference type="AlphaFoldDB" id="A0A133UA40"/>
<dbReference type="GO" id="GO:0004022">
    <property type="term" value="F:alcohol dehydrogenase (NAD+) activity"/>
    <property type="evidence" value="ECO:0007669"/>
    <property type="project" value="TreeGrafter"/>
</dbReference>
<feature type="domain" description="Fe-containing alcohol dehydrogenase-like C-terminal" evidence="4">
    <location>
        <begin position="217"/>
        <end position="394"/>
    </location>
</feature>
<dbReference type="Gene3D" id="1.20.1090.10">
    <property type="entry name" value="Dehydroquinate synthase-like - alpha domain"/>
    <property type="match status" value="1"/>
</dbReference>
<evidence type="ECO:0000313" key="5">
    <source>
        <dbReference type="EMBL" id="KXA91072.1"/>
    </source>
</evidence>
<dbReference type="PANTHER" id="PTHR11496:SF102">
    <property type="entry name" value="ALCOHOL DEHYDROGENASE 4"/>
    <property type="match status" value="1"/>
</dbReference>
<evidence type="ECO:0000256" key="1">
    <source>
        <dbReference type="ARBA" id="ARBA00007358"/>
    </source>
</evidence>
<sequence>MGKKDRAMRILNVWKGDSYRFGLDVLDSVGEITKKFGEETLIIRSDSEWSKEPMKKISNSLEEENIDYRMITGARPNCPREDLYKMSMNIAQYEPDSLVILGGGSKIDGGKAANVLATYRPDEAAEALTLDWNEADSIDPYFGTGNVTKVKESTGKKMIPMIAVQTASGSGAHLTKYSNITDPVKSQKKLIVDDAIIPEKAIFDYGLTMEAPRSLTLDGALDGISHLWEVFMGAKNNPNYDKIKEVTELGFDLIVNNLHQALEDDEDARLALGLGTDLGAYAIMLGGTNGPHLGSFSLVDKLSHGRACAILLPYYTVFFSENIEDQLRTIGPLFKESGFIQTNLEDLEGRELGEAVARGMIKFNQSLNFPTSLKEAEVSTDRIKRMVEAAKDPQLKMKVLNMPIPINPGKGDVDKYMKSILEAAYKGDLDHIEAKETGQ</sequence>
<keyword evidence="2" id="KW-0560">Oxidoreductase</keyword>
<reference evidence="5 6" key="1">
    <citation type="journal article" date="2016" name="Sci. Rep.">
        <title>Metabolic traits of an uncultured archaeal lineage -MSBL1- from brine pools of the Red Sea.</title>
        <authorList>
            <person name="Mwirichia R."/>
            <person name="Alam I."/>
            <person name="Rashid M."/>
            <person name="Vinu M."/>
            <person name="Ba-Alawi W."/>
            <person name="Anthony Kamau A."/>
            <person name="Kamanda Ngugi D."/>
            <person name="Goker M."/>
            <person name="Klenk H.P."/>
            <person name="Bajic V."/>
            <person name="Stingl U."/>
        </authorList>
    </citation>
    <scope>NUCLEOTIDE SEQUENCE [LARGE SCALE GENOMIC DNA]</scope>
    <source>
        <strain evidence="5">SCGC-AAA259A05</strain>
    </source>
</reference>
<evidence type="ECO:0000256" key="2">
    <source>
        <dbReference type="ARBA" id="ARBA00023002"/>
    </source>
</evidence>
<dbReference type="Proteomes" id="UP000070163">
    <property type="component" value="Unassembled WGS sequence"/>
</dbReference>
<dbReference type="Pfam" id="PF25137">
    <property type="entry name" value="ADH_Fe_C"/>
    <property type="match status" value="1"/>
</dbReference>
<dbReference type="Pfam" id="PF00465">
    <property type="entry name" value="Fe-ADH"/>
    <property type="match status" value="1"/>
</dbReference>
<dbReference type="SUPFAM" id="SSF56796">
    <property type="entry name" value="Dehydroquinate synthase-like"/>
    <property type="match status" value="1"/>
</dbReference>
<dbReference type="GO" id="GO:0046872">
    <property type="term" value="F:metal ion binding"/>
    <property type="evidence" value="ECO:0007669"/>
    <property type="project" value="InterPro"/>
</dbReference>
<dbReference type="InterPro" id="IPR056798">
    <property type="entry name" value="ADH_Fe_C"/>
</dbReference>
<evidence type="ECO:0000313" key="6">
    <source>
        <dbReference type="Proteomes" id="UP000070163"/>
    </source>
</evidence>
<comment type="similarity">
    <text evidence="1">Belongs to the iron-containing alcohol dehydrogenase family.</text>
</comment>